<comment type="caution">
    <text evidence="2">The sequence shown here is derived from an EMBL/GenBank/DDBJ whole genome shotgun (WGS) entry which is preliminary data.</text>
</comment>
<evidence type="ECO:0000259" key="1">
    <source>
        <dbReference type="Pfam" id="PF01261"/>
    </source>
</evidence>
<dbReference type="Proteomes" id="UP001139011">
    <property type="component" value="Unassembled WGS sequence"/>
</dbReference>
<sequence length="258" mass="29081">MEKWLNSWSLGLTADVNDFIRIKKAGFEGIEILAEQNNAHHYLKFASDLGFKVGLHLPFHDLNLATPDSIVYERTFNVLSQWLAKLAEYGGKHATFHGGYAWFSEERNESLIRVKERILKLNEVAMQHGVELLLENLIPDKLNYCHQIASNVEEWIDLITAANVKACLDIGHLDLMGDALETTIDQLAGSLGGIHLSENDGKSDLHLLPGEGNHFTEELEGFLEKQSFDGPVIYEINPYQYSIQDIINHVSNVNSIVR</sequence>
<dbReference type="InterPro" id="IPR050312">
    <property type="entry name" value="IolE/XylAMocC-like"/>
</dbReference>
<organism evidence="2 3">
    <name type="scientific">Fictibacillus marinisediminis</name>
    <dbReference type="NCBI Taxonomy" id="2878389"/>
    <lineage>
        <taxon>Bacteria</taxon>
        <taxon>Bacillati</taxon>
        <taxon>Bacillota</taxon>
        <taxon>Bacilli</taxon>
        <taxon>Bacillales</taxon>
        <taxon>Fictibacillaceae</taxon>
        <taxon>Fictibacillus</taxon>
    </lineage>
</organism>
<dbReference type="Gene3D" id="3.20.20.150">
    <property type="entry name" value="Divalent-metal-dependent TIM barrel enzymes"/>
    <property type="match status" value="1"/>
</dbReference>
<proteinExistence type="predicted"/>
<accession>A0A9X1XAS1</accession>
<dbReference type="AlphaFoldDB" id="A0A9X1XAS1"/>
<evidence type="ECO:0000313" key="3">
    <source>
        <dbReference type="Proteomes" id="UP001139011"/>
    </source>
</evidence>
<name>A0A9X1XAS1_9BACL</name>
<dbReference type="SUPFAM" id="SSF51658">
    <property type="entry name" value="Xylose isomerase-like"/>
    <property type="match status" value="1"/>
</dbReference>
<reference evidence="2" key="1">
    <citation type="submission" date="2021-09" db="EMBL/GenBank/DDBJ databases">
        <title>Genome analysis of Fictibacillus sp. KIGAM418 isolated from marine sediment.</title>
        <authorList>
            <person name="Seo M.-J."/>
            <person name="Cho E.-S."/>
            <person name="Hwang C.Y."/>
        </authorList>
    </citation>
    <scope>NUCLEOTIDE SEQUENCE</scope>
    <source>
        <strain evidence="2">KIGAM418</strain>
    </source>
</reference>
<dbReference type="InterPro" id="IPR013022">
    <property type="entry name" value="Xyl_isomerase-like_TIM-brl"/>
</dbReference>
<dbReference type="InterPro" id="IPR036237">
    <property type="entry name" value="Xyl_isomerase-like_sf"/>
</dbReference>
<dbReference type="RefSeq" id="WP_248252945.1">
    <property type="nucleotide sequence ID" value="NZ_JAIWJX010000002.1"/>
</dbReference>
<dbReference type="Pfam" id="PF01261">
    <property type="entry name" value="AP_endonuc_2"/>
    <property type="match status" value="1"/>
</dbReference>
<protein>
    <submittedName>
        <fullName evidence="2">Sugar phosphate isomerase/epimerase</fullName>
    </submittedName>
</protein>
<dbReference type="GO" id="GO:0016853">
    <property type="term" value="F:isomerase activity"/>
    <property type="evidence" value="ECO:0007669"/>
    <property type="project" value="UniProtKB-KW"/>
</dbReference>
<dbReference type="EMBL" id="JAIWJX010000002">
    <property type="protein sequence ID" value="MCK6257452.1"/>
    <property type="molecule type" value="Genomic_DNA"/>
</dbReference>
<gene>
    <name evidence="2" type="ORF">LCY76_12715</name>
</gene>
<keyword evidence="3" id="KW-1185">Reference proteome</keyword>
<dbReference type="PANTHER" id="PTHR12110">
    <property type="entry name" value="HYDROXYPYRUVATE ISOMERASE"/>
    <property type="match status" value="1"/>
</dbReference>
<keyword evidence="2" id="KW-0413">Isomerase</keyword>
<evidence type="ECO:0000313" key="2">
    <source>
        <dbReference type="EMBL" id="MCK6257452.1"/>
    </source>
</evidence>
<feature type="domain" description="Xylose isomerase-like TIM barrel" evidence="1">
    <location>
        <begin position="21"/>
        <end position="237"/>
    </location>
</feature>